<protein>
    <submittedName>
        <fullName evidence="1">Uncharacterized protein</fullName>
    </submittedName>
</protein>
<dbReference type="EMBL" id="QPFP01000002">
    <property type="protein sequence ID" value="TEB38613.1"/>
    <property type="molecule type" value="Genomic_DNA"/>
</dbReference>
<reference evidence="1 2" key="1">
    <citation type="journal article" date="2019" name="Nat. Ecol. Evol.">
        <title>Megaphylogeny resolves global patterns of mushroom evolution.</title>
        <authorList>
            <person name="Varga T."/>
            <person name="Krizsan K."/>
            <person name="Foldi C."/>
            <person name="Dima B."/>
            <person name="Sanchez-Garcia M."/>
            <person name="Sanchez-Ramirez S."/>
            <person name="Szollosi G.J."/>
            <person name="Szarkandi J.G."/>
            <person name="Papp V."/>
            <person name="Albert L."/>
            <person name="Andreopoulos W."/>
            <person name="Angelini C."/>
            <person name="Antonin V."/>
            <person name="Barry K.W."/>
            <person name="Bougher N.L."/>
            <person name="Buchanan P."/>
            <person name="Buyck B."/>
            <person name="Bense V."/>
            <person name="Catcheside P."/>
            <person name="Chovatia M."/>
            <person name="Cooper J."/>
            <person name="Damon W."/>
            <person name="Desjardin D."/>
            <person name="Finy P."/>
            <person name="Geml J."/>
            <person name="Haridas S."/>
            <person name="Hughes K."/>
            <person name="Justo A."/>
            <person name="Karasinski D."/>
            <person name="Kautmanova I."/>
            <person name="Kiss B."/>
            <person name="Kocsube S."/>
            <person name="Kotiranta H."/>
            <person name="LaButti K.M."/>
            <person name="Lechner B.E."/>
            <person name="Liimatainen K."/>
            <person name="Lipzen A."/>
            <person name="Lukacs Z."/>
            <person name="Mihaltcheva S."/>
            <person name="Morgado L.N."/>
            <person name="Niskanen T."/>
            <person name="Noordeloos M.E."/>
            <person name="Ohm R.A."/>
            <person name="Ortiz-Santana B."/>
            <person name="Ovrebo C."/>
            <person name="Racz N."/>
            <person name="Riley R."/>
            <person name="Savchenko A."/>
            <person name="Shiryaev A."/>
            <person name="Soop K."/>
            <person name="Spirin V."/>
            <person name="Szebenyi C."/>
            <person name="Tomsovsky M."/>
            <person name="Tulloss R.E."/>
            <person name="Uehling J."/>
            <person name="Grigoriev I.V."/>
            <person name="Vagvolgyi C."/>
            <person name="Papp T."/>
            <person name="Martin F.M."/>
            <person name="Miettinen O."/>
            <person name="Hibbett D.S."/>
            <person name="Nagy L.G."/>
        </authorList>
    </citation>
    <scope>NUCLEOTIDE SEQUENCE [LARGE SCALE GENOMIC DNA]</scope>
    <source>
        <strain evidence="1 2">FP101781</strain>
    </source>
</reference>
<name>A0A4Y7TWR3_COPMI</name>
<sequence>MFLFTLLSCIFAPFPHSLYRIASCCILIMYSVPSISLSCLPPFIHTPAPYPFRIAHPHLVAIVDRANPRKSTSRISNHCPRTTLDTLCISSSLHIHRIPPRHVKMTTHPAPFRPPSAATPFRALACFLDTTDSTRVHSLNLYACHVPYCMSILRCSPSIR</sequence>
<proteinExistence type="predicted"/>
<dbReference type="Proteomes" id="UP000298030">
    <property type="component" value="Unassembled WGS sequence"/>
</dbReference>
<gene>
    <name evidence="1" type="ORF">FA13DRAFT_386097</name>
</gene>
<evidence type="ECO:0000313" key="2">
    <source>
        <dbReference type="Proteomes" id="UP000298030"/>
    </source>
</evidence>
<keyword evidence="2" id="KW-1185">Reference proteome</keyword>
<comment type="caution">
    <text evidence="1">The sequence shown here is derived from an EMBL/GenBank/DDBJ whole genome shotgun (WGS) entry which is preliminary data.</text>
</comment>
<evidence type="ECO:0000313" key="1">
    <source>
        <dbReference type="EMBL" id="TEB38613.1"/>
    </source>
</evidence>
<organism evidence="1 2">
    <name type="scientific">Coprinellus micaceus</name>
    <name type="common">Glistening ink-cap mushroom</name>
    <name type="synonym">Coprinus micaceus</name>
    <dbReference type="NCBI Taxonomy" id="71717"/>
    <lineage>
        <taxon>Eukaryota</taxon>
        <taxon>Fungi</taxon>
        <taxon>Dikarya</taxon>
        <taxon>Basidiomycota</taxon>
        <taxon>Agaricomycotina</taxon>
        <taxon>Agaricomycetes</taxon>
        <taxon>Agaricomycetidae</taxon>
        <taxon>Agaricales</taxon>
        <taxon>Agaricineae</taxon>
        <taxon>Psathyrellaceae</taxon>
        <taxon>Coprinellus</taxon>
    </lineage>
</organism>
<dbReference type="AlphaFoldDB" id="A0A4Y7TWR3"/>
<accession>A0A4Y7TWR3</accession>